<proteinExistence type="predicted"/>
<sequence>MSIDHVGLFVPASIYKETVDWYLAALAPLGFKKFIEPNEYACGLGVQRPDFWIACHQVDKANVPLHIGFKADSKYFTMYLVAGNRKVIDEFHKAALAAGGKDNGAPGLRPQYHPDYYGAFVIDPSGNNVEVVCHMPEVTE</sequence>
<dbReference type="OrthoDB" id="10249419at2759"/>
<keyword evidence="2" id="KW-1185">Reference proteome</keyword>
<dbReference type="Gene3D" id="3.10.180.10">
    <property type="entry name" value="2,3-Dihydroxybiphenyl 1,2-Dioxygenase, domain 1"/>
    <property type="match status" value="1"/>
</dbReference>
<dbReference type="InterPro" id="IPR029068">
    <property type="entry name" value="Glyas_Bleomycin-R_OHBP_Dase"/>
</dbReference>
<gene>
    <name evidence="1" type="ORF">CSIM01_00847</name>
</gene>
<keyword evidence="1" id="KW-0223">Dioxygenase</keyword>
<comment type="caution">
    <text evidence="1">The sequence shown here is derived from an EMBL/GenBank/DDBJ whole genome shotgun (WGS) entry which is preliminary data.</text>
</comment>
<protein>
    <submittedName>
        <fullName evidence="1">Glyoxalase/bleomycin resistance protein/dioxygenase</fullName>
    </submittedName>
</protein>
<organism evidence="1 2">
    <name type="scientific">Colletotrichum simmondsii</name>
    <dbReference type="NCBI Taxonomy" id="703756"/>
    <lineage>
        <taxon>Eukaryota</taxon>
        <taxon>Fungi</taxon>
        <taxon>Dikarya</taxon>
        <taxon>Ascomycota</taxon>
        <taxon>Pezizomycotina</taxon>
        <taxon>Sordariomycetes</taxon>
        <taxon>Hypocreomycetidae</taxon>
        <taxon>Glomerellales</taxon>
        <taxon>Glomerellaceae</taxon>
        <taxon>Colletotrichum</taxon>
        <taxon>Colletotrichum acutatum species complex</taxon>
    </lineage>
</organism>
<dbReference type="GO" id="GO:0051213">
    <property type="term" value="F:dioxygenase activity"/>
    <property type="evidence" value="ECO:0007669"/>
    <property type="project" value="UniProtKB-KW"/>
</dbReference>
<dbReference type="SUPFAM" id="SSF54593">
    <property type="entry name" value="Glyoxalase/Bleomycin resistance protein/Dihydroxybiphenyl dioxygenase"/>
    <property type="match status" value="1"/>
</dbReference>
<dbReference type="PANTHER" id="PTHR35006:SF2">
    <property type="entry name" value="GLYOXALASE FAMILY PROTEIN (AFU_ORTHOLOGUE AFUA_5G14830)"/>
    <property type="match status" value="1"/>
</dbReference>
<evidence type="ECO:0000313" key="2">
    <source>
        <dbReference type="Proteomes" id="UP000070328"/>
    </source>
</evidence>
<accession>A0A135S2I2</accession>
<dbReference type="PANTHER" id="PTHR35006">
    <property type="entry name" value="GLYOXALASE FAMILY PROTEIN (AFU_ORTHOLOGUE AFUA_5G14830)"/>
    <property type="match status" value="1"/>
</dbReference>
<dbReference type="EMBL" id="JFBX01000728">
    <property type="protein sequence ID" value="KXH30133.1"/>
    <property type="molecule type" value="Genomic_DNA"/>
</dbReference>
<dbReference type="CDD" id="cd07262">
    <property type="entry name" value="VOC_like"/>
    <property type="match status" value="1"/>
</dbReference>
<dbReference type="AlphaFoldDB" id="A0A135S2I2"/>
<keyword evidence="1" id="KW-0560">Oxidoreductase</keyword>
<name>A0A135S2I2_9PEZI</name>
<dbReference type="Proteomes" id="UP000070328">
    <property type="component" value="Unassembled WGS sequence"/>
</dbReference>
<evidence type="ECO:0000313" key="1">
    <source>
        <dbReference type="EMBL" id="KXH30133.1"/>
    </source>
</evidence>
<reference evidence="1 2" key="1">
    <citation type="submission" date="2014-02" db="EMBL/GenBank/DDBJ databases">
        <title>The genome sequence of Colletotrichum simmondsii CBS122122.</title>
        <authorList>
            <person name="Baroncelli R."/>
            <person name="Thon M.R."/>
        </authorList>
    </citation>
    <scope>NUCLEOTIDE SEQUENCE [LARGE SCALE GENOMIC DNA]</scope>
    <source>
        <strain evidence="1 2">CBS122122</strain>
    </source>
</reference>